<protein>
    <recommendedName>
        <fullName evidence="3">HNH endonuclease</fullName>
    </recommendedName>
</protein>
<reference evidence="1 2" key="1">
    <citation type="journal article" date="2023" name="Int. J. Syst. Evol. Microbiol.">
        <title>Streptococcus sciuri sp. nov., Staphylococcus marylandisciuri sp. nov. and Staphylococcus americanisciuri sp. nov., isolated from faeces of eastern grey squirrel (Sciurus carolinensis).</title>
        <authorList>
            <person name="Volokhov D.V."/>
            <person name="Zagorodnyaya T.A."/>
            <person name="Furtak V.A."/>
            <person name="Nattanmai G."/>
            <person name="Randall L."/>
            <person name="Jose S."/>
            <person name="Gao Y."/>
            <person name="Eisenberg T."/>
            <person name="Delmonte P."/>
            <person name="Blom J."/>
            <person name="Mitchell K.K."/>
        </authorList>
    </citation>
    <scope>NUCLEOTIDE SEQUENCE [LARGE SCALE GENOMIC DNA]</scope>
    <source>
        <strain evidence="1 2">SQ9-PEA</strain>
    </source>
</reference>
<dbReference type="RefSeq" id="WP_259138554.1">
    <property type="nucleotide sequence ID" value="NZ_JANUXX010000005.1"/>
</dbReference>
<evidence type="ECO:0000313" key="2">
    <source>
        <dbReference type="Proteomes" id="UP001206548"/>
    </source>
</evidence>
<keyword evidence="2" id="KW-1185">Reference proteome</keyword>
<dbReference type="EMBL" id="JANUXX010000005">
    <property type="protein sequence ID" value="MCS4488410.1"/>
    <property type="molecule type" value="Genomic_DNA"/>
</dbReference>
<name>A0ABT2F7E5_9STRE</name>
<evidence type="ECO:0008006" key="3">
    <source>
        <dbReference type="Google" id="ProtNLM"/>
    </source>
</evidence>
<sequence>MRAFIHLDGDKKNFTPENLFSCNLEELKVFHRKKYERLTPEQTRTRLLEIRLELKVKEMQKALREKKGDKSR</sequence>
<comment type="caution">
    <text evidence="1">The sequence shown here is derived from an EMBL/GenBank/DDBJ whole genome shotgun (WGS) entry which is preliminary data.</text>
</comment>
<accession>A0ABT2F7E5</accession>
<dbReference type="Proteomes" id="UP001206548">
    <property type="component" value="Unassembled WGS sequence"/>
</dbReference>
<gene>
    <name evidence="1" type="ORF">NXS10_05490</name>
</gene>
<organism evidence="1 2">
    <name type="scientific">Streptococcus sciuri</name>
    <dbReference type="NCBI Taxonomy" id="2973939"/>
    <lineage>
        <taxon>Bacteria</taxon>
        <taxon>Bacillati</taxon>
        <taxon>Bacillota</taxon>
        <taxon>Bacilli</taxon>
        <taxon>Lactobacillales</taxon>
        <taxon>Streptococcaceae</taxon>
        <taxon>Streptococcus</taxon>
    </lineage>
</organism>
<proteinExistence type="predicted"/>
<evidence type="ECO:0000313" key="1">
    <source>
        <dbReference type="EMBL" id="MCS4488410.1"/>
    </source>
</evidence>